<feature type="compositionally biased region" description="Low complexity" evidence="1">
    <location>
        <begin position="98"/>
        <end position="107"/>
    </location>
</feature>
<dbReference type="GeneID" id="30308123"/>
<evidence type="ECO:0000313" key="3">
    <source>
        <dbReference type="EMBL" id="AOV62258.1"/>
    </source>
</evidence>
<sequence length="127" mass="14516">MPKTKQPKLTQEELFPHGREFGYRLQLEERIEGLGTIAWFQCEFHLTKHVERYRITKGKIDVMKGATPLTKDPFTPKRTRKASGTKASQASKTKKPVKTAAKTKSTPRTSKTAKKEVFSNLDTFFSK</sequence>
<proteinExistence type="predicted"/>
<dbReference type="EMBL" id="KU686212">
    <property type="protein sequence ID" value="AOV61993.1"/>
    <property type="molecule type" value="Genomic_DNA"/>
</dbReference>
<dbReference type="Proteomes" id="UP000203902">
    <property type="component" value="Segment"/>
</dbReference>
<dbReference type="EMBL" id="KU686213">
    <property type="protein sequence ID" value="AOV62258.1"/>
    <property type="molecule type" value="Genomic_DNA"/>
</dbReference>
<reference evidence="4 5" key="1">
    <citation type="journal article" date="2016" name="Virology">
        <title>The genomic content and context of auxiliary metabolic genes in marine cyanomyoviruses.</title>
        <authorList>
            <person name="Crummett L.T."/>
            <person name="Puxty R.J."/>
            <person name="Weihe C."/>
            <person name="Marston M.F."/>
            <person name="Martiny J.B."/>
        </authorList>
    </citation>
    <scope>NUCLEOTIDE SEQUENCE [LARGE SCALE GENOMIC DNA]</scope>
    <source>
        <strain evidence="2">0910CC49</strain>
        <strain evidence="3">0910SB42</strain>
    </source>
</reference>
<protein>
    <submittedName>
        <fullName evidence="2">Uncharacterized protein</fullName>
    </submittedName>
</protein>
<gene>
    <name evidence="2" type="ORF">C490910_069</name>
    <name evidence="3" type="ORF">S420910_069</name>
</gene>
<evidence type="ECO:0000256" key="1">
    <source>
        <dbReference type="SAM" id="MobiDB-lite"/>
    </source>
</evidence>
<dbReference type="OrthoDB" id="26017at35237"/>
<feature type="region of interest" description="Disordered" evidence="1">
    <location>
        <begin position="65"/>
        <end position="114"/>
    </location>
</feature>
<dbReference type="KEGG" id="vg:30308123"/>
<evidence type="ECO:0000313" key="5">
    <source>
        <dbReference type="Proteomes" id="UP000226384"/>
    </source>
</evidence>
<accession>A0A1D8KTI3</accession>
<evidence type="ECO:0000313" key="4">
    <source>
        <dbReference type="Proteomes" id="UP000203902"/>
    </source>
</evidence>
<evidence type="ECO:0000313" key="2">
    <source>
        <dbReference type="EMBL" id="AOV61993.1"/>
    </source>
</evidence>
<keyword evidence="4" id="KW-1185">Reference proteome</keyword>
<dbReference type="Proteomes" id="UP000226384">
    <property type="component" value="Segment"/>
</dbReference>
<name>A0A1D8KTI3_9CAUD</name>
<organism evidence="2 4">
    <name type="scientific">Synechococcus phage S-CAM7</name>
    <dbReference type="NCBI Taxonomy" id="1883368"/>
    <lineage>
        <taxon>Viruses</taxon>
        <taxon>Duplodnaviria</taxon>
        <taxon>Heunggongvirae</taxon>
        <taxon>Uroviricota</taxon>
        <taxon>Caudoviricetes</taxon>
        <taxon>Pantevenvirales</taxon>
        <taxon>Kyanoviridae</taxon>
        <taxon>Mazuvirus</taxon>
        <taxon>Mazuvirus scam7</taxon>
    </lineage>
</organism>
<dbReference type="RefSeq" id="YP_009323002.1">
    <property type="nucleotide sequence ID" value="NC_031927.1"/>
</dbReference>